<reference evidence="1" key="2">
    <citation type="submission" date="2022-01" db="EMBL/GenBank/DDBJ databases">
        <authorList>
            <person name="Yamashiro T."/>
            <person name="Shiraishi A."/>
            <person name="Satake H."/>
            <person name="Nakayama K."/>
        </authorList>
    </citation>
    <scope>NUCLEOTIDE SEQUENCE</scope>
</reference>
<comment type="caution">
    <text evidence="1">The sequence shown here is derived from an EMBL/GenBank/DDBJ whole genome shotgun (WGS) entry which is preliminary data.</text>
</comment>
<dbReference type="PANTHER" id="PTHR11439">
    <property type="entry name" value="GAG-POL-RELATED RETROTRANSPOSON"/>
    <property type="match status" value="1"/>
</dbReference>
<dbReference type="PANTHER" id="PTHR11439:SF495">
    <property type="entry name" value="REVERSE TRANSCRIPTASE, RNA-DEPENDENT DNA POLYMERASE-RELATED"/>
    <property type="match status" value="1"/>
</dbReference>
<reference evidence="1" key="1">
    <citation type="journal article" date="2022" name="Int. J. Mol. Sci.">
        <title>Draft Genome of Tanacetum Coccineum: Genomic Comparison of Closely Related Tanacetum-Family Plants.</title>
        <authorList>
            <person name="Yamashiro T."/>
            <person name="Shiraishi A."/>
            <person name="Nakayama K."/>
            <person name="Satake H."/>
        </authorList>
    </citation>
    <scope>NUCLEOTIDE SEQUENCE</scope>
</reference>
<dbReference type="CDD" id="cd09272">
    <property type="entry name" value="RNase_HI_RT_Ty1"/>
    <property type="match status" value="1"/>
</dbReference>
<name>A0ABQ5CEC9_9ASTR</name>
<proteinExistence type="predicted"/>
<sequence length="320" mass="36690">MNGVLLSRNKARLVAPRVQSSRGVIMRKYWHQLPYEAIDSLWHLHLHGLSCLFRCDVIAVHSYLATSQKRCMSNSSQVLKILSSQNKVYRGCQCTFWACIKPQEHGMKESQLSFEAWILERGAIDINLVIKKVEEISCWFKFYVDDIILDLLVFYGEDFEDHYAKGIQDGFHGWNSLLFGLSCQSNIMWSMIAFSDSDYAGDNHDRRSTSGGCQYLGRRLVSWQCKKQTIVAISSTEAEYVAAASCCAQTESTICIVKNLFFTQRTSLFRIRILLRDCYEQRLINVVKVHTDDNVADLLTKGFDLARFKFLVVTIGMMNP</sequence>
<gene>
    <name evidence="1" type="ORF">Tco_0894489</name>
</gene>
<evidence type="ECO:0000313" key="1">
    <source>
        <dbReference type="EMBL" id="GJT24552.1"/>
    </source>
</evidence>
<accession>A0ABQ5CEC9</accession>
<organism evidence="1 2">
    <name type="scientific">Tanacetum coccineum</name>
    <dbReference type="NCBI Taxonomy" id="301880"/>
    <lineage>
        <taxon>Eukaryota</taxon>
        <taxon>Viridiplantae</taxon>
        <taxon>Streptophyta</taxon>
        <taxon>Embryophyta</taxon>
        <taxon>Tracheophyta</taxon>
        <taxon>Spermatophyta</taxon>
        <taxon>Magnoliopsida</taxon>
        <taxon>eudicotyledons</taxon>
        <taxon>Gunneridae</taxon>
        <taxon>Pentapetalae</taxon>
        <taxon>asterids</taxon>
        <taxon>campanulids</taxon>
        <taxon>Asterales</taxon>
        <taxon>Asteraceae</taxon>
        <taxon>Asteroideae</taxon>
        <taxon>Anthemideae</taxon>
        <taxon>Anthemidinae</taxon>
        <taxon>Tanacetum</taxon>
    </lineage>
</organism>
<keyword evidence="2" id="KW-1185">Reference proteome</keyword>
<dbReference type="Proteomes" id="UP001151760">
    <property type="component" value="Unassembled WGS sequence"/>
</dbReference>
<dbReference type="EMBL" id="BQNB010014145">
    <property type="protein sequence ID" value="GJT24552.1"/>
    <property type="molecule type" value="Genomic_DNA"/>
</dbReference>
<protein>
    <submittedName>
        <fullName evidence="1">Uncharacterized protein</fullName>
    </submittedName>
</protein>
<evidence type="ECO:0000313" key="2">
    <source>
        <dbReference type="Proteomes" id="UP001151760"/>
    </source>
</evidence>